<evidence type="ECO:0000256" key="2">
    <source>
        <dbReference type="PIRSR" id="PIRSR605754-1"/>
    </source>
</evidence>
<gene>
    <name evidence="4" type="ORF">CBF29_00200</name>
</gene>
<dbReference type="NCBIfam" id="NF033745">
    <property type="entry name" value="class_C_sortase"/>
    <property type="match status" value="1"/>
</dbReference>
<keyword evidence="5" id="KW-1185">Reference proteome</keyword>
<dbReference type="EMBL" id="NGKA01000001">
    <property type="protein sequence ID" value="RSU15534.1"/>
    <property type="molecule type" value="Genomic_DNA"/>
</dbReference>
<dbReference type="InterPro" id="IPR042002">
    <property type="entry name" value="Sortase_C"/>
</dbReference>
<dbReference type="CDD" id="cd05827">
    <property type="entry name" value="Sortase_C"/>
    <property type="match status" value="1"/>
</dbReference>
<dbReference type="GO" id="GO:0016787">
    <property type="term" value="F:hydrolase activity"/>
    <property type="evidence" value="ECO:0007669"/>
    <property type="project" value="UniProtKB-KW"/>
</dbReference>
<feature type="transmembrane region" description="Helical" evidence="3">
    <location>
        <begin position="247"/>
        <end position="269"/>
    </location>
</feature>
<dbReference type="SUPFAM" id="SSF63817">
    <property type="entry name" value="Sortase"/>
    <property type="match status" value="1"/>
</dbReference>
<keyword evidence="3" id="KW-0812">Transmembrane</keyword>
<comment type="caution">
    <text evidence="4">The sequence shown here is derived from an EMBL/GenBank/DDBJ whole genome shotgun (WGS) entry which is preliminary data.</text>
</comment>
<keyword evidence="3" id="KW-0472">Membrane</keyword>
<feature type="active site" description="Acyl-thioester intermediate" evidence="2">
    <location>
        <position position="208"/>
    </location>
</feature>
<organism evidence="4 5">
    <name type="scientific">Vagococcus elongatus</name>
    <dbReference type="NCBI Taxonomy" id="180344"/>
    <lineage>
        <taxon>Bacteria</taxon>
        <taxon>Bacillati</taxon>
        <taxon>Bacillota</taxon>
        <taxon>Bacilli</taxon>
        <taxon>Lactobacillales</taxon>
        <taxon>Enterococcaceae</taxon>
        <taxon>Vagococcus</taxon>
    </lineage>
</organism>
<keyword evidence="3" id="KW-1133">Transmembrane helix</keyword>
<dbReference type="InterPro" id="IPR005754">
    <property type="entry name" value="Sortase"/>
</dbReference>
<reference evidence="4 5" key="1">
    <citation type="submission" date="2017-05" db="EMBL/GenBank/DDBJ databases">
        <title>Vagococcus spp. assemblies.</title>
        <authorList>
            <person name="Gulvik C.A."/>
        </authorList>
    </citation>
    <scope>NUCLEOTIDE SEQUENCE [LARGE SCALE GENOMIC DNA]</scope>
    <source>
        <strain evidence="4 5">CCUG 51432</strain>
    </source>
</reference>
<sequence length="278" mass="31232">MKRRLLTFLLIFVGLGFLVYPIISKELYDKKISTQTLDYEKKINAEDDAKLKEEWQKAVVYNQNLKGDPVKDPFIVGSGIALPKDYQQVLNFPDNTMAVIDIPKISVKLPVYHGTSEGVLQKGIGHMEGTSLPIGGKGNHSVLTGHSGLAHSKMFTDLTSLEKGDLFFIHALDKVLAYKVDQIKVVTPDNLKYLATKTDEDYSTLITCTPYGINSHRLLVRGSRTKYLPEERKKIKPIKKETEADKILRNSVIITSTLMLFIILGALIIKKRLTTKTK</sequence>
<dbReference type="NCBIfam" id="TIGR01076">
    <property type="entry name" value="sortase_fam"/>
    <property type="match status" value="1"/>
</dbReference>
<dbReference type="RefSeq" id="WP_126806023.1">
    <property type="nucleotide sequence ID" value="NZ_NGKA01000001.1"/>
</dbReference>
<proteinExistence type="predicted"/>
<dbReference type="Gene3D" id="2.40.260.10">
    <property type="entry name" value="Sortase"/>
    <property type="match status" value="1"/>
</dbReference>
<dbReference type="InterPro" id="IPR023365">
    <property type="entry name" value="Sortase_dom-sf"/>
</dbReference>
<keyword evidence="1" id="KW-0378">Hydrolase</keyword>
<evidence type="ECO:0000256" key="3">
    <source>
        <dbReference type="SAM" id="Phobius"/>
    </source>
</evidence>
<evidence type="ECO:0000313" key="5">
    <source>
        <dbReference type="Proteomes" id="UP000287605"/>
    </source>
</evidence>
<dbReference type="Proteomes" id="UP000287605">
    <property type="component" value="Unassembled WGS sequence"/>
</dbReference>
<evidence type="ECO:0000313" key="4">
    <source>
        <dbReference type="EMBL" id="RSU15534.1"/>
    </source>
</evidence>
<dbReference type="Pfam" id="PF04203">
    <property type="entry name" value="Sortase"/>
    <property type="match status" value="1"/>
</dbReference>
<evidence type="ECO:0000256" key="1">
    <source>
        <dbReference type="ARBA" id="ARBA00022801"/>
    </source>
</evidence>
<dbReference type="AlphaFoldDB" id="A0A430B5B8"/>
<feature type="active site" description="Proton donor/acceptor" evidence="2">
    <location>
        <position position="146"/>
    </location>
</feature>
<dbReference type="OrthoDB" id="1648028at2"/>
<protein>
    <submittedName>
        <fullName evidence="4">Class C sortase</fullName>
    </submittedName>
</protein>
<name>A0A430B5B8_9ENTE</name>
<accession>A0A430B5B8</accession>